<dbReference type="SUPFAM" id="SSF48576">
    <property type="entry name" value="Terpenoid synthases"/>
    <property type="match status" value="1"/>
</dbReference>
<keyword evidence="6" id="KW-0175">Coiled coil</keyword>
<dbReference type="Gene3D" id="1.10.600.10">
    <property type="entry name" value="Farnesyl Diphosphate Synthase"/>
    <property type="match status" value="1"/>
</dbReference>
<comment type="cofactor">
    <cofactor evidence="1">
        <name>Mg(2+)</name>
        <dbReference type="ChEBI" id="CHEBI:18420"/>
    </cofactor>
</comment>
<dbReference type="AlphaFoldDB" id="A0A5C5X6B4"/>
<feature type="coiled-coil region" evidence="6">
    <location>
        <begin position="562"/>
        <end position="589"/>
    </location>
</feature>
<reference evidence="8 9" key="1">
    <citation type="submission" date="2019-02" db="EMBL/GenBank/DDBJ databases">
        <title>Deep-cultivation of Planctomycetes and their phenomic and genomic characterization uncovers novel biology.</title>
        <authorList>
            <person name="Wiegand S."/>
            <person name="Jogler M."/>
            <person name="Boedeker C."/>
            <person name="Pinto D."/>
            <person name="Vollmers J."/>
            <person name="Rivas-Marin E."/>
            <person name="Kohn T."/>
            <person name="Peeters S.H."/>
            <person name="Heuer A."/>
            <person name="Rast P."/>
            <person name="Oberbeckmann S."/>
            <person name="Bunk B."/>
            <person name="Jeske O."/>
            <person name="Meyerdierks A."/>
            <person name="Storesund J.E."/>
            <person name="Kallscheuer N."/>
            <person name="Luecker S."/>
            <person name="Lage O.M."/>
            <person name="Pohl T."/>
            <person name="Merkel B.J."/>
            <person name="Hornburger P."/>
            <person name="Mueller R.-W."/>
            <person name="Bruemmer F."/>
            <person name="Labrenz M."/>
            <person name="Spormann A.M."/>
            <person name="Op Den Camp H."/>
            <person name="Overmann J."/>
            <person name="Amann R."/>
            <person name="Jetten M.S.M."/>
            <person name="Mascher T."/>
            <person name="Medema M.H."/>
            <person name="Devos D.P."/>
            <person name="Kaster A.-K."/>
            <person name="Ovreas L."/>
            <person name="Rohde M."/>
            <person name="Galperin M.Y."/>
            <person name="Jogler C."/>
        </authorList>
    </citation>
    <scope>NUCLEOTIDE SEQUENCE [LARGE SCALE GENOMIC DNA]</scope>
    <source>
        <strain evidence="8 9">KOR42</strain>
    </source>
</reference>
<dbReference type="RefSeq" id="WP_231740802.1">
    <property type="nucleotide sequence ID" value="NZ_SIHI01000001.1"/>
</dbReference>
<keyword evidence="4" id="KW-0479">Metal-binding</keyword>
<protein>
    <submittedName>
        <fullName evidence="8">All-trans-nonaprenyl-diphosphate synthase (Geranyl-diphosphate specific)</fullName>
        <ecNumber evidence="8">2.5.1.84</ecNumber>
    </submittedName>
</protein>
<organism evidence="8 9">
    <name type="scientific">Thalassoglobus neptunius</name>
    <dbReference type="NCBI Taxonomy" id="1938619"/>
    <lineage>
        <taxon>Bacteria</taxon>
        <taxon>Pseudomonadati</taxon>
        <taxon>Planctomycetota</taxon>
        <taxon>Planctomycetia</taxon>
        <taxon>Planctomycetales</taxon>
        <taxon>Planctomycetaceae</taxon>
        <taxon>Thalassoglobus</taxon>
    </lineage>
</organism>
<dbReference type="EC" id="2.5.1.84" evidence="8"/>
<sequence>MDIATNHSESRESDQTAATATQQRNQVASDDPPPKKRSRRKSTAHLKAVPETLALRELIKADAEAFAKNLDRTNAFSRGELEKWGREFLQKIQQPEKFLGFAMVMIGNYFWKKQFLATSFERRMLLLPHCLKHAEGCPAEYDQFGLDCEKCGACSIADYKVRAEQLGYKVLVAEGSPIVLKIIVEGYVDGILGVACLNVLEKAIDKVLIAGVPSFAIPLHSGDCKNTSLDESWVWEVLEKYEPIEVQQTRSYVPLMRASSDIFTNKFEELIPRKRSQTAEQSTSPLGQTEYVALDWLANGGKRFRPFITLAAYDAATGGEVVNGRHDKSLPVEFSSAVSKVAMAIEAFHKASLVHDDIQDDDQYRYGRETLHRTYGTGRAINIGDYLIGLGYRLVNECREELGSDVSCDIVANMADAHIKLCDGQGAEMAWQESPDWNISPLDALQIYALKTSPGFEAALFSGLRMAGSVDQYHELIPQFSRHIGVGFQILNDLKDWDGDDHNKLIAGQDALALRPTLLLALALQNASESKKQEIREIYEGSEPDPIRVRKLREIFSACGAFEKAEGLVQKSRERAEALADEVESDELRQLLYFFVDSVLAEEGEPSQLELQQDSPAPMLVSLPIVAQ</sequence>
<evidence type="ECO:0000256" key="3">
    <source>
        <dbReference type="ARBA" id="ARBA00022679"/>
    </source>
</evidence>
<dbReference type="Pfam" id="PF01976">
    <property type="entry name" value="DUF116"/>
    <property type="match status" value="1"/>
</dbReference>
<proteinExistence type="inferred from homology"/>
<evidence type="ECO:0000313" key="9">
    <source>
        <dbReference type="Proteomes" id="UP000317243"/>
    </source>
</evidence>
<evidence type="ECO:0000256" key="2">
    <source>
        <dbReference type="ARBA" id="ARBA00006706"/>
    </source>
</evidence>
<keyword evidence="9" id="KW-1185">Reference proteome</keyword>
<dbReference type="InterPro" id="IPR002829">
    <property type="entry name" value="DUF116"/>
</dbReference>
<evidence type="ECO:0000256" key="7">
    <source>
        <dbReference type="SAM" id="MobiDB-lite"/>
    </source>
</evidence>
<dbReference type="SFLD" id="SFLDS00005">
    <property type="entry name" value="Isoprenoid_Synthase_Type_I"/>
    <property type="match status" value="1"/>
</dbReference>
<comment type="caution">
    <text evidence="8">The sequence shown here is derived from an EMBL/GenBank/DDBJ whole genome shotgun (WGS) entry which is preliminary data.</text>
</comment>
<dbReference type="GO" id="GO:0052923">
    <property type="term" value="F:all-trans-nonaprenyl-diphosphate synthase (geranyl-diphosphate specific) activity"/>
    <property type="evidence" value="ECO:0007669"/>
    <property type="project" value="UniProtKB-EC"/>
</dbReference>
<evidence type="ECO:0000256" key="5">
    <source>
        <dbReference type="ARBA" id="ARBA00022842"/>
    </source>
</evidence>
<feature type="region of interest" description="Disordered" evidence="7">
    <location>
        <begin position="1"/>
        <end position="46"/>
    </location>
</feature>
<gene>
    <name evidence="8" type="primary">sdsA</name>
    <name evidence="8" type="ORF">KOR42_18550</name>
</gene>
<evidence type="ECO:0000256" key="4">
    <source>
        <dbReference type="ARBA" id="ARBA00022723"/>
    </source>
</evidence>
<dbReference type="GO" id="GO:0046872">
    <property type="term" value="F:metal ion binding"/>
    <property type="evidence" value="ECO:0007669"/>
    <property type="project" value="UniProtKB-KW"/>
</dbReference>
<dbReference type="InterPro" id="IPR008949">
    <property type="entry name" value="Isoprenoid_synthase_dom_sf"/>
</dbReference>
<evidence type="ECO:0000256" key="1">
    <source>
        <dbReference type="ARBA" id="ARBA00001946"/>
    </source>
</evidence>
<dbReference type="PANTHER" id="PTHR12001">
    <property type="entry name" value="GERANYLGERANYL PYROPHOSPHATE SYNTHASE"/>
    <property type="match status" value="1"/>
</dbReference>
<dbReference type="Pfam" id="PF00348">
    <property type="entry name" value="polyprenyl_synt"/>
    <property type="match status" value="1"/>
</dbReference>
<feature type="compositionally biased region" description="Basic residues" evidence="7">
    <location>
        <begin position="35"/>
        <end position="44"/>
    </location>
</feature>
<dbReference type="Proteomes" id="UP000317243">
    <property type="component" value="Unassembled WGS sequence"/>
</dbReference>
<dbReference type="InterPro" id="IPR000092">
    <property type="entry name" value="Polyprenyl_synt"/>
</dbReference>
<dbReference type="GO" id="GO:0008299">
    <property type="term" value="P:isoprenoid biosynthetic process"/>
    <property type="evidence" value="ECO:0007669"/>
    <property type="project" value="InterPro"/>
</dbReference>
<dbReference type="PANTHER" id="PTHR12001:SF69">
    <property type="entry name" value="ALL TRANS-POLYPRENYL-DIPHOSPHATE SYNTHASE PDSS1"/>
    <property type="match status" value="1"/>
</dbReference>
<dbReference type="EMBL" id="SIHI01000001">
    <property type="protein sequence ID" value="TWT58480.1"/>
    <property type="molecule type" value="Genomic_DNA"/>
</dbReference>
<keyword evidence="5" id="KW-0460">Magnesium</keyword>
<keyword evidence="3 8" id="KW-0808">Transferase</keyword>
<evidence type="ECO:0000256" key="6">
    <source>
        <dbReference type="SAM" id="Coils"/>
    </source>
</evidence>
<evidence type="ECO:0000313" key="8">
    <source>
        <dbReference type="EMBL" id="TWT58480.1"/>
    </source>
</evidence>
<accession>A0A5C5X6B4</accession>
<name>A0A5C5X6B4_9PLAN</name>
<comment type="similarity">
    <text evidence="2">Belongs to the FPP/GGPP synthase family.</text>
</comment>